<dbReference type="KEGG" id="frf:LO80_01285"/>
<evidence type="ECO:0000313" key="2">
    <source>
        <dbReference type="Proteomes" id="UP000029672"/>
    </source>
</evidence>
<dbReference type="Proteomes" id="UP000029672">
    <property type="component" value="Chromosome"/>
</dbReference>
<proteinExistence type="predicted"/>
<dbReference type="Gene3D" id="3.10.129.10">
    <property type="entry name" value="Hotdog Thioesterase"/>
    <property type="match status" value="1"/>
</dbReference>
<name>A0A097EMF0_9GAMM</name>
<dbReference type="Pfam" id="PF14539">
    <property type="entry name" value="DUF4442"/>
    <property type="match status" value="1"/>
</dbReference>
<dbReference type="RefSeq" id="WP_040007824.1">
    <property type="nucleotide sequence ID" value="NZ_CP009574.1"/>
</dbReference>
<dbReference type="AlphaFoldDB" id="A0A097EMF0"/>
<gene>
    <name evidence="1" type="ORF">LO80_01285</name>
</gene>
<accession>A0A097EMF0</accession>
<keyword evidence="2" id="KW-1185">Reference proteome</keyword>
<dbReference type="InterPro" id="IPR029069">
    <property type="entry name" value="HotDog_dom_sf"/>
</dbReference>
<dbReference type="HOGENOM" id="CLU_116159_0_0_6"/>
<dbReference type="OrthoDB" id="9814774at2"/>
<evidence type="ECO:0008006" key="3">
    <source>
        <dbReference type="Google" id="ProtNLM"/>
    </source>
</evidence>
<dbReference type="eggNOG" id="COG2050">
    <property type="taxonomic scope" value="Bacteria"/>
</dbReference>
<sequence>MKPVFKTDKKPGIKSEQIIKRFNELPAFVATGGEIVFVSDDLLEVHTRFNLNENTMNYHKSGFGGAIYSSLDPIYPLQFIYILGEKYVVWDLAAKIEYLRPIYNNVYARFLLTHDQIYDIKEKIKTKNRTTIELAVEYTNIDSDIIYARAMKTIYIADKEYFETKNK</sequence>
<organism evidence="1 2">
    <name type="scientific">Candidatus Francisella endociliophora</name>
    <dbReference type="NCBI Taxonomy" id="653937"/>
    <lineage>
        <taxon>Bacteria</taxon>
        <taxon>Pseudomonadati</taxon>
        <taxon>Pseudomonadota</taxon>
        <taxon>Gammaproteobacteria</taxon>
        <taxon>Thiotrichales</taxon>
        <taxon>Francisellaceae</taxon>
        <taxon>Francisella</taxon>
    </lineage>
</organism>
<reference evidence="1 2" key="1">
    <citation type="submission" date="2014-10" db="EMBL/GenBank/DDBJ databases">
        <title>Whole genome sequence of Francisella endociliophora strain FSC1006, isolated from a laboratory culture of the marine ciliate Euplotes raikovi.</title>
        <authorList>
            <person name="Granberg M."/>
            <person name="Backman S."/>
            <person name="Lundmark E."/>
            <person name="Nilsson E."/>
            <person name="Karlsson E."/>
            <person name="Thelaus J."/>
            <person name="Ohrman C."/>
            <person name="Larkeryd A."/>
            <person name="Stenberg P."/>
        </authorList>
    </citation>
    <scope>NUCLEOTIDE SEQUENCE [LARGE SCALE GENOMIC DNA]</scope>
    <source>
        <strain evidence="1 2">FSC1006</strain>
    </source>
</reference>
<dbReference type="STRING" id="1547445.LO80_01285"/>
<dbReference type="EMBL" id="CP009574">
    <property type="protein sequence ID" value="AIT08740.1"/>
    <property type="molecule type" value="Genomic_DNA"/>
</dbReference>
<protein>
    <recommendedName>
        <fullName evidence="3">DUF4442 domain-containing protein</fullName>
    </recommendedName>
</protein>
<dbReference type="SUPFAM" id="SSF54637">
    <property type="entry name" value="Thioesterase/thiol ester dehydrase-isomerase"/>
    <property type="match status" value="1"/>
</dbReference>
<dbReference type="InterPro" id="IPR027961">
    <property type="entry name" value="DUF4442"/>
</dbReference>
<evidence type="ECO:0000313" key="1">
    <source>
        <dbReference type="EMBL" id="AIT08740.1"/>
    </source>
</evidence>